<dbReference type="InterPro" id="IPR051218">
    <property type="entry name" value="Sec_MonoDiacylglyc_Lipase"/>
</dbReference>
<keyword evidence="1" id="KW-0812">Transmembrane</keyword>
<organism evidence="3">
    <name type="scientific">Trypanosoma congolense (strain IL3000)</name>
    <dbReference type="NCBI Taxonomy" id="1068625"/>
    <lineage>
        <taxon>Eukaryota</taxon>
        <taxon>Discoba</taxon>
        <taxon>Euglenozoa</taxon>
        <taxon>Kinetoplastea</taxon>
        <taxon>Metakinetoplastina</taxon>
        <taxon>Trypanosomatida</taxon>
        <taxon>Trypanosomatidae</taxon>
        <taxon>Trypanosoma</taxon>
        <taxon>Nannomonas</taxon>
    </lineage>
</organism>
<dbReference type="PANTHER" id="PTHR45856:SF11">
    <property type="entry name" value="FUNGAL LIPASE-LIKE DOMAIN-CONTAINING PROTEIN"/>
    <property type="match status" value="1"/>
</dbReference>
<dbReference type="AlphaFoldDB" id="G0UKB0"/>
<feature type="transmembrane region" description="Helical" evidence="1">
    <location>
        <begin position="85"/>
        <end position="105"/>
    </location>
</feature>
<dbReference type="GO" id="GO:0006629">
    <property type="term" value="P:lipid metabolic process"/>
    <property type="evidence" value="ECO:0007669"/>
    <property type="project" value="InterPro"/>
</dbReference>
<dbReference type="Gene3D" id="3.40.50.1820">
    <property type="entry name" value="alpha/beta hydrolase"/>
    <property type="match status" value="1"/>
</dbReference>
<keyword evidence="1" id="KW-0472">Membrane</keyword>
<name>G0UKB0_TRYCI</name>
<evidence type="ECO:0000313" key="3">
    <source>
        <dbReference type="EMBL" id="CCC89815.1"/>
    </source>
</evidence>
<feature type="domain" description="Fungal lipase-type" evidence="2">
    <location>
        <begin position="42"/>
        <end position="186"/>
    </location>
</feature>
<dbReference type="VEuPathDB" id="TriTrypDB:TcIL3000_3_2480"/>
<dbReference type="SUPFAM" id="SSF53474">
    <property type="entry name" value="alpha/beta-Hydrolases"/>
    <property type="match status" value="1"/>
</dbReference>
<evidence type="ECO:0000259" key="2">
    <source>
        <dbReference type="Pfam" id="PF01764"/>
    </source>
</evidence>
<dbReference type="CDD" id="cd00519">
    <property type="entry name" value="Lipase_3"/>
    <property type="match status" value="1"/>
</dbReference>
<dbReference type="EMBL" id="HE575316">
    <property type="protein sequence ID" value="CCC89815.1"/>
    <property type="molecule type" value="Genomic_DNA"/>
</dbReference>
<gene>
    <name evidence="3" type="ORF">TCIL3000_3_2480</name>
</gene>
<reference evidence="3" key="1">
    <citation type="journal article" date="2012" name="Proc. Natl. Acad. Sci. U.S.A.">
        <title>Antigenic diversity is generated by distinct evolutionary mechanisms in African trypanosome species.</title>
        <authorList>
            <person name="Jackson A.P."/>
            <person name="Berry A."/>
            <person name="Aslett M."/>
            <person name="Allison H.C."/>
            <person name="Burton P."/>
            <person name="Vavrova-Anderson J."/>
            <person name="Brown R."/>
            <person name="Browne H."/>
            <person name="Corton N."/>
            <person name="Hauser H."/>
            <person name="Gamble J."/>
            <person name="Gilderthorp R."/>
            <person name="Marcello L."/>
            <person name="McQuillan J."/>
            <person name="Otto T.D."/>
            <person name="Quail M.A."/>
            <person name="Sanders M.J."/>
            <person name="van Tonder A."/>
            <person name="Ginger M.L."/>
            <person name="Field M.C."/>
            <person name="Barry J.D."/>
            <person name="Hertz-Fowler C."/>
            <person name="Berriman M."/>
        </authorList>
    </citation>
    <scope>NUCLEOTIDE SEQUENCE</scope>
    <source>
        <strain evidence="3">IL3000</strain>
    </source>
</reference>
<accession>G0UKB0</accession>
<protein>
    <submittedName>
        <fullName evidence="3">Uncharacterized protein TCIL3000_3_2480</fullName>
    </submittedName>
</protein>
<evidence type="ECO:0000256" key="1">
    <source>
        <dbReference type="SAM" id="Phobius"/>
    </source>
</evidence>
<feature type="transmembrane region" description="Helical" evidence="1">
    <location>
        <begin position="111"/>
        <end position="134"/>
    </location>
</feature>
<dbReference type="PANTHER" id="PTHR45856">
    <property type="entry name" value="ALPHA/BETA-HYDROLASES SUPERFAMILY PROTEIN"/>
    <property type="match status" value="1"/>
</dbReference>
<dbReference type="InterPro" id="IPR029058">
    <property type="entry name" value="AB_hydrolase_fold"/>
</dbReference>
<dbReference type="Pfam" id="PF01764">
    <property type="entry name" value="Lipase_3"/>
    <property type="match status" value="1"/>
</dbReference>
<keyword evidence="1" id="KW-1133">Transmembrane helix</keyword>
<proteinExistence type="predicted"/>
<dbReference type="InterPro" id="IPR002921">
    <property type="entry name" value="Fungal_lipase-type"/>
</dbReference>
<sequence length="282" mass="31434">MNTEQYGYNKIAVFEALNVQVVLAVMDTQLECHRGKTPIFAIGFRGTTNLSNARENLRMRQRRWREVNNERKGWSITRSAKVHSGFLNIWISLKLAVLHTLQTFLTTHSSVVYRVLCTGHSLGGAVASLCAYSVRRMLRQIKYPLSEVTVYTFGQPAIGNSAFRSAYDKAVPRTFRVVNESDAVSLFSLFGGTHVGVEVDIDRHGNYICKPTFIERLFRPTRGTGFALQNHTLSAYAESLNALADCNGAGACRVRCRRPYVQNASTRANSVVKTDADTTSTV</sequence>